<gene>
    <name evidence="2" type="ORF">B0H17DRAFT_1208870</name>
</gene>
<feature type="compositionally biased region" description="Low complexity" evidence="1">
    <location>
        <begin position="7"/>
        <end position="23"/>
    </location>
</feature>
<feature type="compositionally biased region" description="Low complexity" evidence="1">
    <location>
        <begin position="189"/>
        <end position="209"/>
    </location>
</feature>
<reference evidence="2" key="1">
    <citation type="submission" date="2023-03" db="EMBL/GenBank/DDBJ databases">
        <title>Massive genome expansion in bonnet fungi (Mycena s.s.) driven by repeated elements and novel gene families across ecological guilds.</title>
        <authorList>
            <consortium name="Lawrence Berkeley National Laboratory"/>
            <person name="Harder C.B."/>
            <person name="Miyauchi S."/>
            <person name="Viragh M."/>
            <person name="Kuo A."/>
            <person name="Thoen E."/>
            <person name="Andreopoulos B."/>
            <person name="Lu D."/>
            <person name="Skrede I."/>
            <person name="Drula E."/>
            <person name="Henrissat B."/>
            <person name="Morin E."/>
            <person name="Kohler A."/>
            <person name="Barry K."/>
            <person name="LaButti K."/>
            <person name="Morin E."/>
            <person name="Salamov A."/>
            <person name="Lipzen A."/>
            <person name="Mereny Z."/>
            <person name="Hegedus B."/>
            <person name="Baldrian P."/>
            <person name="Stursova M."/>
            <person name="Weitz H."/>
            <person name="Taylor A."/>
            <person name="Grigoriev I.V."/>
            <person name="Nagy L.G."/>
            <person name="Martin F."/>
            <person name="Kauserud H."/>
        </authorList>
    </citation>
    <scope>NUCLEOTIDE SEQUENCE</scope>
    <source>
        <strain evidence="2">CBHHK067</strain>
    </source>
</reference>
<proteinExistence type="predicted"/>
<feature type="region of interest" description="Disordered" evidence="1">
    <location>
        <begin position="1"/>
        <end position="23"/>
    </location>
</feature>
<accession>A0AAD7CZS3</accession>
<protein>
    <submittedName>
        <fullName evidence="2">Uncharacterized protein</fullName>
    </submittedName>
</protein>
<sequence>MVRSRNDSSSSDSAHSSGYSADDAPNTGSPDFYASLSISLYAPMITNSLVKPDAFLCTSALEYVLRFISLQDNWQVGMRSTRHDVLDQLVAFFFPEKCRKQMHEHASPSTFKGLIIEMCSTSIVKELDAEVTAEGDLEVALWPASSSVLFPAGAKNAVLSLLQWYRRTDTMEPLNLLVALSVISPPTTPCSVPSSTPPRSSLRSQTTSRRTSIKWKCSTVPPLQAVQPGAQGYSKYTVLRTYMQPQGQVIYGSIGVLLRTYRILMKTESRAMVLMSLYTVSLNFTTDLLPSNYEYEEDPNIFLAPASILHGTLATKSSGKNQMCGKALCPNAKTNTKVPTSLCSGCRLVLLAACQKAAWGGSRRRTRLGASANEDEFEGKLEAGGFEDTKIPELTLGISMAEHAALDRIFSEQAVARATK</sequence>
<dbReference type="Proteomes" id="UP001221757">
    <property type="component" value="Unassembled WGS sequence"/>
</dbReference>
<organism evidence="2 3">
    <name type="scientific">Mycena rosella</name>
    <name type="common">Pink bonnet</name>
    <name type="synonym">Agaricus rosellus</name>
    <dbReference type="NCBI Taxonomy" id="1033263"/>
    <lineage>
        <taxon>Eukaryota</taxon>
        <taxon>Fungi</taxon>
        <taxon>Dikarya</taxon>
        <taxon>Basidiomycota</taxon>
        <taxon>Agaricomycotina</taxon>
        <taxon>Agaricomycetes</taxon>
        <taxon>Agaricomycetidae</taxon>
        <taxon>Agaricales</taxon>
        <taxon>Marasmiineae</taxon>
        <taxon>Mycenaceae</taxon>
        <taxon>Mycena</taxon>
    </lineage>
</organism>
<evidence type="ECO:0000256" key="1">
    <source>
        <dbReference type="SAM" id="MobiDB-lite"/>
    </source>
</evidence>
<evidence type="ECO:0000313" key="3">
    <source>
        <dbReference type="Proteomes" id="UP001221757"/>
    </source>
</evidence>
<comment type="caution">
    <text evidence="2">The sequence shown here is derived from an EMBL/GenBank/DDBJ whole genome shotgun (WGS) entry which is preliminary data.</text>
</comment>
<dbReference type="AlphaFoldDB" id="A0AAD7CZS3"/>
<feature type="region of interest" description="Disordered" evidence="1">
    <location>
        <begin position="187"/>
        <end position="209"/>
    </location>
</feature>
<name>A0AAD7CZS3_MYCRO</name>
<dbReference type="EMBL" id="JARKIE010000170">
    <property type="protein sequence ID" value="KAJ7671945.1"/>
    <property type="molecule type" value="Genomic_DNA"/>
</dbReference>
<keyword evidence="3" id="KW-1185">Reference proteome</keyword>
<evidence type="ECO:0000313" key="2">
    <source>
        <dbReference type="EMBL" id="KAJ7671945.1"/>
    </source>
</evidence>